<dbReference type="SMART" id="SM00710">
    <property type="entry name" value="PbH1"/>
    <property type="match status" value="10"/>
</dbReference>
<dbReference type="SMART" id="SM00912">
    <property type="entry name" value="Haemagg_act"/>
    <property type="match status" value="1"/>
</dbReference>
<dbReference type="PANTHER" id="PTHR12338">
    <property type="entry name" value="AUTOTRANSPORTER"/>
    <property type="match status" value="1"/>
</dbReference>
<name>A0ABS0AXP9_9BACT</name>
<evidence type="ECO:0000259" key="2">
    <source>
        <dbReference type="PROSITE" id="PS50835"/>
    </source>
</evidence>
<dbReference type="Proteomes" id="UP001194714">
    <property type="component" value="Unassembled WGS sequence"/>
</dbReference>
<organism evidence="3 4">
    <name type="scientific">Candidatus Neptunichlamydia vexilliferae</name>
    <dbReference type="NCBI Taxonomy" id="1651774"/>
    <lineage>
        <taxon>Bacteria</taxon>
        <taxon>Pseudomonadati</taxon>
        <taxon>Chlamydiota</taxon>
        <taxon>Chlamydiia</taxon>
        <taxon>Parachlamydiales</taxon>
        <taxon>Simkaniaceae</taxon>
        <taxon>Candidatus Neptunichlamydia</taxon>
    </lineage>
</organism>
<evidence type="ECO:0000256" key="1">
    <source>
        <dbReference type="SAM" id="MobiDB-lite"/>
    </source>
</evidence>
<feature type="region of interest" description="Disordered" evidence="1">
    <location>
        <begin position="1060"/>
        <end position="1082"/>
    </location>
</feature>
<dbReference type="PANTHER" id="PTHR12338:SF5">
    <property type="entry name" value="ANTIGEN 43-RELATED"/>
    <property type="match status" value="1"/>
</dbReference>
<comment type="caution">
    <text evidence="3">The sequence shown here is derived from an EMBL/GenBank/DDBJ whole genome shotgun (WGS) entry which is preliminary data.</text>
</comment>
<evidence type="ECO:0000313" key="3">
    <source>
        <dbReference type="EMBL" id="MBF5058908.1"/>
    </source>
</evidence>
<accession>A0ABS0AXP9</accession>
<protein>
    <recommendedName>
        <fullName evidence="2">Ig-like domain-containing protein</fullName>
    </recommendedName>
</protein>
<dbReference type="EMBL" id="JAAEJV010000006">
    <property type="protein sequence ID" value="MBF5058908.1"/>
    <property type="molecule type" value="Genomic_DNA"/>
</dbReference>
<evidence type="ECO:0000313" key="4">
    <source>
        <dbReference type="Proteomes" id="UP001194714"/>
    </source>
</evidence>
<dbReference type="SUPFAM" id="SSF51126">
    <property type="entry name" value="Pectin lyase-like"/>
    <property type="match status" value="1"/>
</dbReference>
<gene>
    <name evidence="3" type="ORF">NEPTK9_000408</name>
</gene>
<dbReference type="InterPro" id="IPR012334">
    <property type="entry name" value="Pectin_lyas_fold"/>
</dbReference>
<dbReference type="Gene3D" id="2.160.20.10">
    <property type="entry name" value="Single-stranded right-handed beta-helix, Pectin lyase-like"/>
    <property type="match status" value="2"/>
</dbReference>
<dbReference type="InterPro" id="IPR008638">
    <property type="entry name" value="FhaB/CdiA-like_TPS"/>
</dbReference>
<feature type="domain" description="Ig-like" evidence="2">
    <location>
        <begin position="386"/>
        <end position="468"/>
    </location>
</feature>
<dbReference type="Pfam" id="PF05860">
    <property type="entry name" value="TPS"/>
    <property type="match status" value="1"/>
</dbReference>
<sequence length="1552" mass="154386">MKWFYVLTLVPLCLLGQPKGLDIRSGQLTFKDGTVTQTSAKAIAHWDDFSVGKGETLRFVQPSKDAAILNRVVGKSISQILGSLKANGNVILINPNGVYISGDIQTAGFIASTADISNENFLNGKELQFGPTDGEITNAGHISCPGGDVYLIAKKVDNSGEIEGHQVVIRPHNNPKVLIRADDTDISSTYEKAISHTGTIRAFATKEEGGKIYLVAFEGTTEVDGTLIGDEVHVLGQEVTLKENTHIDASGPSGGTVLIGGDYQGANPDIFNAQNVYVAKGAEVKANSTGSGDGGKVIYWSDGITTVCSHTSVRGGPEGGNGGFVEVSSRGELYYGGTNDSKAPCGKWGEILFDPSNVNVAAGADTNIGGSPNWTPTGVSPANLTPTTLQSSLNSNGAVTLTTASGDTEAGTLTFTDPVTWGTGGAVENASFTCTANSTITFNAAVTNNGTGTFTCSGSQVVFNADVTNSGGNFNVNAGSNITVNSGVTIQNSGAGGITFKGSRGSSATEIQIDRATISTVLGAINLNGTGVTTADGDDVRITGATASVSSTSGAINIKGQGDNVSNTVGLEVSEGARITSESGDISFNGRGGFSLTSTNQDGILLTGTDTMVSTTGGGSITLVGNGRGAAFSQNNMGVVIASGAQVTAATTGKISITGTGGSGIRDEKGVYLTGADVLVQTDTGDIKIVGTGRANDTNFGESNNEGIMLNGGVIIRSAGGAINLTGRGPSANSIRSPGIRINNSSVANSGDGTITMYGQVSRQPTSDQVSIILSSATITGVNGAISITGDIPVGGGLRAGGGISCAGGTISTTGTGTITLIGRTVPGARTTTSARGGPGIAITGNALISNTLSGVNAPKILLNGRGSVGRLAIGNGIYMDSGTISTTSGEIELIGSCRNFSGFVTGVFIANGIGLEGTAAVSSTTGAILFTGTGLDPGRLNTATTNAGITIAGGASISSNGGVTFMGTGSTVDTASRGIALTGGTISTTSAPISLTGVGGTRGSSLGIFTSGSPTVTSATGAISITGSPNATAPPGTGARGISMTGGTVSLTGAGSVTMTGTGSSEGGTGSHGISMSGSSTEVTASDGSILIDGVGGGSVASNCDGIVIQSGAKIRGTSTASVTLVGIGGVNGNTFNNDGIAISGASSEISIASGALSLAGTGGGTTTGNKGIRIDSNGSLIGKSGAVNAVGIGGSGTSENDGIFIINPISSITAVDSSSFNVTGRGMGSASPGRGIFIGAGGLVETTGSGTLTLDGIGNGIGSDSYGVEIVGVGTQIENSGTGILTLIGRENGATKTGLHFGDFANVNTNSTGSVTLQALSDLVVGSSGSTTATGTGTITFDAADNLFILGGASFGVDAGLGRFIAGADIDISEGATFIATSGNFTFVVDNDFPTSPLFGPGTFNFTSSTITTPGEVRIYTSEQSLNSAAGETINGEVFNPGAIGVDSATEKFGFYFPGGTYGGGAFNFYYKVPSPVDIIAGTVAIQREIIVNLKQLPDLLPVLKASRLPYQFPNFHFSICTENGVCSPSLSPYGSFIFEDDVYWIGISQ</sequence>
<dbReference type="PROSITE" id="PS50835">
    <property type="entry name" value="IG_LIKE"/>
    <property type="match status" value="1"/>
</dbReference>
<dbReference type="InterPro" id="IPR011050">
    <property type="entry name" value="Pectin_lyase_fold/virulence"/>
</dbReference>
<reference evidence="3 4" key="1">
    <citation type="submission" date="2020-01" db="EMBL/GenBank/DDBJ databases">
        <title>Draft genome sequence of Cand. Neptunochlamydia vexilliferae K9.</title>
        <authorList>
            <person name="Schulz F."/>
            <person name="Koestlbacher S."/>
            <person name="Wascher F."/>
            <person name="Pizzetti I."/>
            <person name="Horn M."/>
        </authorList>
    </citation>
    <scope>NUCLEOTIDE SEQUENCE [LARGE SCALE GENOMIC DNA]</scope>
    <source>
        <strain evidence="3 4">K9</strain>
    </source>
</reference>
<dbReference type="InterPro" id="IPR007110">
    <property type="entry name" value="Ig-like_dom"/>
</dbReference>
<dbReference type="InterPro" id="IPR006626">
    <property type="entry name" value="PbH1"/>
</dbReference>
<keyword evidence="4" id="KW-1185">Reference proteome</keyword>
<dbReference type="NCBIfam" id="TIGR01901">
    <property type="entry name" value="adhes_NPXG"/>
    <property type="match status" value="1"/>
</dbReference>
<proteinExistence type="predicted"/>
<dbReference type="RefSeq" id="WP_194847203.1">
    <property type="nucleotide sequence ID" value="NZ_JAAEJV010000006.1"/>
</dbReference>
<dbReference type="InterPro" id="IPR050909">
    <property type="entry name" value="Bact_Autotransporter_VF"/>
</dbReference>